<sequence length="371" mass="43095">MSLPKINANRSKQCVSEKSTPYKPLKTWAKRTCLFHPSRVNCRAIKRRALRAGVGASEDSGVTVDEYTYHETVMETVYLNQFQQPYYYCLVNSAKKRNSDAQRDQEADYNDRGLFVTDAVRGFVTNADDLYAFVHLRQLDDEERFYGIDESGERQMRVLTNVLKYILDAFSNCNNHVLLCADELQIDLMYSVYRVIILPQRVITIPLDEEAPLVDEFNAFSVPNTENCVTSQNIYRTFLMYNTMLTIVLKQRNPFNDPSKSISIVLRTLGKCPANKDRIKCCDLNYGGNAPGHVMCAPREMIKRIFHYAKWARSPNNYKRYYELITKQSSAETQKIIKSERNQNDARNVAFVVMDWYNFIFDFRVYFGVSE</sequence>
<protein>
    <submittedName>
        <fullName evidence="1">VP1054</fullName>
    </submittedName>
</protein>
<dbReference type="KEGG" id="vg:7804702"/>
<dbReference type="InterPro" id="IPR008416">
    <property type="entry name" value="Baculo_VP1054"/>
</dbReference>
<dbReference type="RefSeq" id="YP_002854646.1">
    <property type="nucleotide sequence ID" value="NC_012639.1"/>
</dbReference>
<evidence type="ECO:0000313" key="1">
    <source>
        <dbReference type="EMBL" id="ACO53486.1"/>
    </source>
</evidence>
<dbReference type="OrthoDB" id="6189at10239"/>
<dbReference type="Proteomes" id="UP000203846">
    <property type="component" value="Segment"/>
</dbReference>
<evidence type="ECO:0000313" key="2">
    <source>
        <dbReference type="Proteomes" id="UP000203846"/>
    </source>
</evidence>
<keyword evidence="2" id="KW-1185">Reference proteome</keyword>
<organism evidence="1 2">
    <name type="scientific">Euproctis pseudoconspersa nucleopolyhedrovirus</name>
    <dbReference type="NCBI Taxonomy" id="307467"/>
    <lineage>
        <taxon>Viruses</taxon>
        <taxon>Viruses incertae sedis</taxon>
        <taxon>Naldaviricetes</taxon>
        <taxon>Lefavirales</taxon>
        <taxon>Baculoviridae</taxon>
        <taxon>Alphabaculovirus</taxon>
        <taxon>Alphabaculovirus eupseudoconspersae</taxon>
    </lineage>
</organism>
<name>C3TWU4_9ABAC</name>
<dbReference type="GeneID" id="7804702"/>
<dbReference type="EMBL" id="FJ227128">
    <property type="protein sequence ID" value="ACO53486.1"/>
    <property type="molecule type" value="Genomic_DNA"/>
</dbReference>
<dbReference type="Pfam" id="PF05789">
    <property type="entry name" value="Baculo_VP1054"/>
    <property type="match status" value="1"/>
</dbReference>
<reference evidence="1 2" key="1">
    <citation type="journal article" date="2009" name="Virus Genes">
        <title>Morphology and genome of Euproctis pseudoconspersa nucleopolyhedrovirus.</title>
        <authorList>
            <person name="Tang X.D."/>
            <person name="Xiao Q."/>
            <person name="Ma X.C."/>
            <person name="Zhu Z.R."/>
            <person name="Zhang C.X."/>
        </authorList>
    </citation>
    <scope>NUCLEOTIDE SEQUENCE [LARGE SCALE GENOMIC DNA]</scope>
    <source>
        <strain evidence="1 2">Hangzhou</strain>
    </source>
</reference>
<accession>C3TWU4</accession>
<proteinExistence type="predicted"/>